<gene>
    <name evidence="1" type="ORF">DTU03_24200</name>
</gene>
<protein>
    <recommendedName>
        <fullName evidence="2">Rhs-family protein</fullName>
    </recommendedName>
</protein>
<dbReference type="EMBL" id="AAHMLI010000052">
    <property type="protein sequence ID" value="EBX8630571.1"/>
    <property type="molecule type" value="Genomic_DNA"/>
</dbReference>
<evidence type="ECO:0000313" key="1">
    <source>
        <dbReference type="EMBL" id="EBX8630571.1"/>
    </source>
</evidence>
<accession>A0A5W7S0L7</accession>
<sequence>MYETGHLLETQLRDGEHTFQLVEYERDNLHREVHRRQGNLWRQTEYDVSGRISHRRTAKERNSIQGITAESWYSWDNGDRLVMERQGWPKEPVPQVRVYKWDSADRIISVVQNDNFGEREEELRYDACGNLFDRKPCTANQLKEYRGMQYRYDAFGRLSRKWNASACHGRKPRSRTAG</sequence>
<organism evidence="1">
    <name type="scientific">Salmonella enterica subsp. enterica serovar Kintambo</name>
    <dbReference type="NCBI Taxonomy" id="1192730"/>
    <lineage>
        <taxon>Bacteria</taxon>
        <taxon>Pseudomonadati</taxon>
        <taxon>Pseudomonadota</taxon>
        <taxon>Gammaproteobacteria</taxon>
        <taxon>Enterobacterales</taxon>
        <taxon>Enterobacteriaceae</taxon>
        <taxon>Salmonella</taxon>
    </lineage>
</organism>
<proteinExistence type="predicted"/>
<evidence type="ECO:0008006" key="2">
    <source>
        <dbReference type="Google" id="ProtNLM"/>
    </source>
</evidence>
<reference evidence="1" key="1">
    <citation type="submission" date="2018-07" db="EMBL/GenBank/DDBJ databases">
        <authorList>
            <person name="Ashton P.M."/>
            <person name="Dallman T."/>
            <person name="Nair S."/>
            <person name="De Pinna E."/>
            <person name="Peters T."/>
            <person name="Grant K."/>
        </authorList>
    </citation>
    <scope>NUCLEOTIDE SEQUENCE</scope>
    <source>
        <strain evidence="1">242348</strain>
    </source>
</reference>
<dbReference type="Gene3D" id="2.180.10.10">
    <property type="entry name" value="RHS repeat-associated core"/>
    <property type="match status" value="1"/>
</dbReference>
<name>A0A5W7S0L7_SALET</name>
<comment type="caution">
    <text evidence="1">The sequence shown here is derived from an EMBL/GenBank/DDBJ whole genome shotgun (WGS) entry which is preliminary data.</text>
</comment>
<dbReference type="AlphaFoldDB" id="A0A5W7S0L7"/>